<evidence type="ECO:0000313" key="2">
    <source>
        <dbReference type="EMBL" id="MXO99801.1"/>
    </source>
</evidence>
<sequence>MKSAVSLALAILLAGCTQTVPSATHENSTPAPQPAAAGFDQEQRVGRLIVTPLALIEDSRCPINAICVWQGRLILSARVALNRQVDTVRLTLREPKKVHGRTITLETATPNRQSGVVIAPGDYRFGFSGG</sequence>
<feature type="signal peptide" evidence="1">
    <location>
        <begin position="1"/>
        <end position="22"/>
    </location>
</feature>
<gene>
    <name evidence="2" type="ORF">GRI97_12470</name>
</gene>
<reference evidence="2 3" key="1">
    <citation type="submission" date="2019-12" db="EMBL/GenBank/DDBJ databases">
        <title>Genomic-based taxomic classification of the family Erythrobacteraceae.</title>
        <authorList>
            <person name="Xu L."/>
        </authorList>
    </citation>
    <scope>NUCLEOTIDE SEQUENCE [LARGE SCALE GENOMIC DNA]</scope>
    <source>
        <strain evidence="2 3">S36</strain>
    </source>
</reference>
<evidence type="ECO:0000256" key="1">
    <source>
        <dbReference type="SAM" id="SignalP"/>
    </source>
</evidence>
<dbReference type="Proteomes" id="UP000469430">
    <property type="component" value="Unassembled WGS sequence"/>
</dbReference>
<dbReference type="AlphaFoldDB" id="A0A6I4TXJ2"/>
<comment type="caution">
    <text evidence="2">The sequence shown here is derived from an EMBL/GenBank/DDBJ whole genome shotgun (WGS) entry which is preliminary data.</text>
</comment>
<accession>A0A6I4TXJ2</accession>
<keyword evidence="1" id="KW-0732">Signal</keyword>
<name>A0A6I4TXJ2_9SPHN</name>
<organism evidence="2 3">
    <name type="scientific">Croceibacterium xixiisoli</name>
    <dbReference type="NCBI Taxonomy" id="1476466"/>
    <lineage>
        <taxon>Bacteria</taxon>
        <taxon>Pseudomonadati</taxon>
        <taxon>Pseudomonadota</taxon>
        <taxon>Alphaproteobacteria</taxon>
        <taxon>Sphingomonadales</taxon>
        <taxon>Erythrobacteraceae</taxon>
        <taxon>Croceibacterium</taxon>
    </lineage>
</organism>
<protein>
    <recommendedName>
        <fullName evidence="4">Lipoprotein</fullName>
    </recommendedName>
</protein>
<dbReference type="RefSeq" id="WP_161391493.1">
    <property type="nucleotide sequence ID" value="NZ_JBHSCP010000001.1"/>
</dbReference>
<keyword evidence="3" id="KW-1185">Reference proteome</keyword>
<dbReference type="OrthoDB" id="163809at2"/>
<evidence type="ECO:0008006" key="4">
    <source>
        <dbReference type="Google" id="ProtNLM"/>
    </source>
</evidence>
<dbReference type="EMBL" id="WTYJ01000002">
    <property type="protein sequence ID" value="MXO99801.1"/>
    <property type="molecule type" value="Genomic_DNA"/>
</dbReference>
<feature type="chain" id="PRO_5026142084" description="Lipoprotein" evidence="1">
    <location>
        <begin position="23"/>
        <end position="130"/>
    </location>
</feature>
<dbReference type="PROSITE" id="PS51257">
    <property type="entry name" value="PROKAR_LIPOPROTEIN"/>
    <property type="match status" value="1"/>
</dbReference>
<proteinExistence type="predicted"/>
<evidence type="ECO:0000313" key="3">
    <source>
        <dbReference type="Proteomes" id="UP000469430"/>
    </source>
</evidence>